<evidence type="ECO:0000313" key="4">
    <source>
        <dbReference type="Proteomes" id="UP000006545"/>
    </source>
</evidence>
<dbReference type="HOGENOM" id="CLU_050555_3_1_10"/>
<comment type="similarity">
    <text evidence="1 2">Belongs to the CutC family.</text>
</comment>
<keyword evidence="2" id="KW-0963">Cytoplasm</keyword>
<proteinExistence type="inferred from homology"/>
<dbReference type="SUPFAM" id="SSF110395">
    <property type="entry name" value="CutC-like"/>
    <property type="match status" value="1"/>
</dbReference>
<dbReference type="AlphaFoldDB" id="F4KNQ3"/>
<dbReference type="InterPro" id="IPR036822">
    <property type="entry name" value="CutC-like_dom_sf"/>
</dbReference>
<dbReference type="RefSeq" id="WP_013760833.1">
    <property type="nucleotide sequence ID" value="NC_015501.1"/>
</dbReference>
<organism evidence="3 4">
    <name type="scientific">Porphyromonas asaccharolytica (strain ATCC 25260 / DSM 20707 / BCRC 10618 / CCUG 7834 / JCM 6326 / LMG 13178 / VPI 4198 / B440)</name>
    <name type="common">Bacteroides asaccharolyticus</name>
    <dbReference type="NCBI Taxonomy" id="879243"/>
    <lineage>
        <taxon>Bacteria</taxon>
        <taxon>Pseudomonadati</taxon>
        <taxon>Bacteroidota</taxon>
        <taxon>Bacteroidia</taxon>
        <taxon>Bacteroidales</taxon>
        <taxon>Porphyromonadaceae</taxon>
        <taxon>Porphyromonas</taxon>
    </lineage>
</organism>
<protein>
    <recommendedName>
        <fullName evidence="2">PF03932 family protein CutC</fullName>
    </recommendedName>
</protein>
<evidence type="ECO:0000313" key="3">
    <source>
        <dbReference type="EMBL" id="AEE13500.1"/>
    </source>
</evidence>
<dbReference type="InterPro" id="IPR005627">
    <property type="entry name" value="CutC-like"/>
</dbReference>
<comment type="caution">
    <text evidence="2">Once thought to be involved in copper homeostasis, experiments in E.coli have shown this is not the case.</text>
</comment>
<reference evidence="4" key="1">
    <citation type="submission" date="2011-04" db="EMBL/GenBank/DDBJ databases">
        <title>The complete genome of Porphyromonas asaccharolytica DSM 20707.</title>
        <authorList>
            <person name="Lucas S."/>
            <person name="Han J."/>
            <person name="Lapidus A."/>
            <person name="Bruce D."/>
            <person name="Goodwin L."/>
            <person name="Pitluck S."/>
            <person name="Peters L."/>
            <person name="Kyrpides N."/>
            <person name="Mavromatis K."/>
            <person name="Ivanova N."/>
            <person name="Ovchinnikova G."/>
            <person name="Pagani I."/>
            <person name="Lu M."/>
            <person name="Detter J.C."/>
            <person name="Tapia R."/>
            <person name="Han C."/>
            <person name="Land M."/>
            <person name="Hauser L."/>
            <person name="Markowitz V."/>
            <person name="Cheng J.-F."/>
            <person name="Hugenholtz P."/>
            <person name="Woyke T."/>
            <person name="Wu D."/>
            <person name="Gronow S."/>
            <person name="Wellnitz S."/>
            <person name="Brambilla E."/>
            <person name="Klenk H.-P."/>
            <person name="Eisen J.A."/>
        </authorList>
    </citation>
    <scope>NUCLEOTIDE SEQUENCE [LARGE SCALE GENOMIC DNA]</scope>
    <source>
        <strain evidence="4">ATCC 25260 / DSM 20707 / VPI 4198</strain>
    </source>
</reference>
<dbReference type="eggNOG" id="COG3142">
    <property type="taxonomic scope" value="Bacteria"/>
</dbReference>
<sequence>MTQEVTFGERSEVRDYTLEVCTASMRSVQAAVAGGAKRIELCSALSVGGLTPSLGLLREVRTLYPELRIHVLIRPREGDFVYSEEELRVMERDIEAALPYADAIVSGAMTPAGTVDVVATRRLLERSQGVSFTFHRAFDESQSPLEDMERICALGCTRILTSGTRETAELGIPIIRQLIERATGAITILPGGGVTASNIKRILTETGAQEIHGSASLRLPDGRQETDADIVRDFLKAIH</sequence>
<dbReference type="Proteomes" id="UP000006545">
    <property type="component" value="Chromosome"/>
</dbReference>
<dbReference type="PANTHER" id="PTHR12598:SF0">
    <property type="entry name" value="COPPER HOMEOSTASIS PROTEIN CUTC HOMOLOG"/>
    <property type="match status" value="1"/>
</dbReference>
<accession>F4KNQ3</accession>
<evidence type="ECO:0000256" key="1">
    <source>
        <dbReference type="ARBA" id="ARBA00007768"/>
    </source>
</evidence>
<keyword evidence="4" id="KW-1185">Reference proteome</keyword>
<dbReference type="KEGG" id="pah:Poras_1569"/>
<evidence type="ECO:0000256" key="2">
    <source>
        <dbReference type="HAMAP-Rule" id="MF_00795"/>
    </source>
</evidence>
<name>F4KNQ3_PORAD</name>
<dbReference type="PANTHER" id="PTHR12598">
    <property type="entry name" value="COPPER HOMEOSTASIS PROTEIN CUTC"/>
    <property type="match status" value="1"/>
</dbReference>
<gene>
    <name evidence="2" type="primary">cutC</name>
    <name evidence="3" type="ordered locus">Poras_1569</name>
</gene>
<dbReference type="STRING" id="879243.Poras_1569"/>
<dbReference type="HAMAP" id="MF_00795">
    <property type="entry name" value="CutC"/>
    <property type="match status" value="1"/>
</dbReference>
<dbReference type="OrthoDB" id="9815677at2"/>
<comment type="subcellular location">
    <subcellularLocation>
        <location evidence="2">Cytoplasm</location>
    </subcellularLocation>
</comment>
<dbReference type="GO" id="GO:0005737">
    <property type="term" value="C:cytoplasm"/>
    <property type="evidence" value="ECO:0007669"/>
    <property type="project" value="UniProtKB-SubCell"/>
</dbReference>
<dbReference type="GO" id="GO:0005507">
    <property type="term" value="F:copper ion binding"/>
    <property type="evidence" value="ECO:0007669"/>
    <property type="project" value="TreeGrafter"/>
</dbReference>
<dbReference type="Pfam" id="PF03932">
    <property type="entry name" value="CutC"/>
    <property type="match status" value="1"/>
</dbReference>
<dbReference type="EMBL" id="CP002689">
    <property type="protein sequence ID" value="AEE13500.1"/>
    <property type="molecule type" value="Genomic_DNA"/>
</dbReference>
<dbReference type="Gene3D" id="3.20.20.380">
    <property type="entry name" value="Copper homeostasis (CutC) domain"/>
    <property type="match status" value="1"/>
</dbReference>